<feature type="compositionally biased region" description="Basic and acidic residues" evidence="1">
    <location>
        <begin position="13"/>
        <end position="24"/>
    </location>
</feature>
<evidence type="ECO:0000313" key="4">
    <source>
        <dbReference type="WBParaSite" id="GPUH_0000105401-mRNA-1"/>
    </source>
</evidence>
<feature type="compositionally biased region" description="Low complexity" evidence="1">
    <location>
        <begin position="27"/>
        <end position="39"/>
    </location>
</feature>
<sequence>MKEEAASGFDCYDGSRERETDGNEKVGSANNNYSDASNNGDDDGYSGIADSNYDTIDNDGESDDNETLTMRTVAVAMTIIKDDNAGNSI</sequence>
<proteinExistence type="predicted"/>
<organism evidence="4">
    <name type="scientific">Gongylonema pulchrum</name>
    <dbReference type="NCBI Taxonomy" id="637853"/>
    <lineage>
        <taxon>Eukaryota</taxon>
        <taxon>Metazoa</taxon>
        <taxon>Ecdysozoa</taxon>
        <taxon>Nematoda</taxon>
        <taxon>Chromadorea</taxon>
        <taxon>Rhabditida</taxon>
        <taxon>Spirurina</taxon>
        <taxon>Spiruromorpha</taxon>
        <taxon>Spiruroidea</taxon>
        <taxon>Gongylonematidae</taxon>
        <taxon>Gongylonema</taxon>
    </lineage>
</organism>
<dbReference type="WBParaSite" id="GPUH_0000105401-mRNA-1">
    <property type="protein sequence ID" value="GPUH_0000105401-mRNA-1"/>
    <property type="gene ID" value="GPUH_0000105401"/>
</dbReference>
<feature type="region of interest" description="Disordered" evidence="1">
    <location>
        <begin position="1"/>
        <end position="67"/>
    </location>
</feature>
<dbReference type="Proteomes" id="UP000271098">
    <property type="component" value="Unassembled WGS sequence"/>
</dbReference>
<protein>
    <submittedName>
        <fullName evidence="4">Dentin sialophosphoprotein-like</fullName>
    </submittedName>
</protein>
<reference evidence="4" key="1">
    <citation type="submission" date="2016-06" db="UniProtKB">
        <authorList>
            <consortium name="WormBaseParasite"/>
        </authorList>
    </citation>
    <scope>IDENTIFICATION</scope>
</reference>
<accession>A0A183CX63</accession>
<gene>
    <name evidence="2" type="ORF">GPUH_LOCUS1054</name>
</gene>
<evidence type="ECO:0000313" key="2">
    <source>
        <dbReference type="EMBL" id="VDK29292.1"/>
    </source>
</evidence>
<keyword evidence="3" id="KW-1185">Reference proteome</keyword>
<reference evidence="2 3" key="2">
    <citation type="submission" date="2018-11" db="EMBL/GenBank/DDBJ databases">
        <authorList>
            <consortium name="Pathogen Informatics"/>
        </authorList>
    </citation>
    <scope>NUCLEOTIDE SEQUENCE [LARGE SCALE GENOMIC DNA]</scope>
</reference>
<evidence type="ECO:0000313" key="3">
    <source>
        <dbReference type="Proteomes" id="UP000271098"/>
    </source>
</evidence>
<dbReference type="EMBL" id="UYRT01001158">
    <property type="protein sequence ID" value="VDK29292.1"/>
    <property type="molecule type" value="Genomic_DNA"/>
</dbReference>
<feature type="compositionally biased region" description="Acidic residues" evidence="1">
    <location>
        <begin position="56"/>
        <end position="66"/>
    </location>
</feature>
<name>A0A183CX63_9BILA</name>
<dbReference type="AlphaFoldDB" id="A0A183CX63"/>
<evidence type="ECO:0000256" key="1">
    <source>
        <dbReference type="SAM" id="MobiDB-lite"/>
    </source>
</evidence>